<reference evidence="1" key="1">
    <citation type="submission" date="2018-11" db="EMBL/GenBank/DDBJ databases">
        <authorList>
            <consortium name="Pathogen Informatics"/>
        </authorList>
    </citation>
    <scope>NUCLEOTIDE SEQUENCE</scope>
</reference>
<dbReference type="OrthoDB" id="8037262at2759"/>
<proteinExistence type="predicted"/>
<accession>A0A448XC46</accession>
<evidence type="ECO:0000313" key="1">
    <source>
        <dbReference type="EMBL" id="VEL33283.1"/>
    </source>
</evidence>
<dbReference type="EMBL" id="CAAALY010245509">
    <property type="protein sequence ID" value="VEL33283.1"/>
    <property type="molecule type" value="Genomic_DNA"/>
</dbReference>
<name>A0A448XC46_9PLAT</name>
<comment type="caution">
    <text evidence="1">The sequence shown here is derived from an EMBL/GenBank/DDBJ whole genome shotgun (WGS) entry which is preliminary data.</text>
</comment>
<sequence>MVYQGNKKEKITLFTSLPARRKKTDKLDYSGVYRIKCGNCEKYIGQTGRKIALQLKDHQRLCKNLDTERSEIAEHIARTRQEIYWKSTEKLAANGENTRKRKIREAIDILTERNLMKKAESEKTLYIA</sequence>
<evidence type="ECO:0000313" key="2">
    <source>
        <dbReference type="Proteomes" id="UP000784294"/>
    </source>
</evidence>
<dbReference type="Proteomes" id="UP000784294">
    <property type="component" value="Unassembled WGS sequence"/>
</dbReference>
<organism evidence="1 2">
    <name type="scientific">Protopolystoma xenopodis</name>
    <dbReference type="NCBI Taxonomy" id="117903"/>
    <lineage>
        <taxon>Eukaryota</taxon>
        <taxon>Metazoa</taxon>
        <taxon>Spiralia</taxon>
        <taxon>Lophotrochozoa</taxon>
        <taxon>Platyhelminthes</taxon>
        <taxon>Monogenea</taxon>
        <taxon>Polyopisthocotylea</taxon>
        <taxon>Polystomatidea</taxon>
        <taxon>Polystomatidae</taxon>
        <taxon>Protopolystoma</taxon>
    </lineage>
</organism>
<evidence type="ECO:0008006" key="3">
    <source>
        <dbReference type="Google" id="ProtNLM"/>
    </source>
</evidence>
<keyword evidence="2" id="KW-1185">Reference proteome</keyword>
<gene>
    <name evidence="1" type="ORF">PXEA_LOCUS26723</name>
</gene>
<protein>
    <recommendedName>
        <fullName evidence="3">GIY-YIG domain-containing protein</fullName>
    </recommendedName>
</protein>
<dbReference type="AlphaFoldDB" id="A0A448XC46"/>